<dbReference type="Proteomes" id="UP000887579">
    <property type="component" value="Unplaced"/>
</dbReference>
<protein>
    <submittedName>
        <fullName evidence="2">Uncharacterized protein</fullName>
    </submittedName>
</protein>
<proteinExistence type="predicted"/>
<organism evidence="1 2">
    <name type="scientific">Panagrolaimus sp. ES5</name>
    <dbReference type="NCBI Taxonomy" id="591445"/>
    <lineage>
        <taxon>Eukaryota</taxon>
        <taxon>Metazoa</taxon>
        <taxon>Ecdysozoa</taxon>
        <taxon>Nematoda</taxon>
        <taxon>Chromadorea</taxon>
        <taxon>Rhabditida</taxon>
        <taxon>Tylenchina</taxon>
        <taxon>Panagrolaimomorpha</taxon>
        <taxon>Panagrolaimoidea</taxon>
        <taxon>Panagrolaimidae</taxon>
        <taxon>Panagrolaimus</taxon>
    </lineage>
</organism>
<evidence type="ECO:0000313" key="1">
    <source>
        <dbReference type="Proteomes" id="UP000887579"/>
    </source>
</evidence>
<evidence type="ECO:0000313" key="2">
    <source>
        <dbReference type="WBParaSite" id="ES5_v2.g26049.t1"/>
    </source>
</evidence>
<reference evidence="2" key="1">
    <citation type="submission" date="2022-11" db="UniProtKB">
        <authorList>
            <consortium name="WormBaseParasite"/>
        </authorList>
    </citation>
    <scope>IDENTIFICATION</scope>
</reference>
<sequence>MQKLLDDFINGILAFKDIQEFADHVNQICNTNIDVTTVQRRVFDRQKELRMVIQKVTPTVAAQNKVEPEVTGARKAFIVL</sequence>
<name>A0AC34G8L0_9BILA</name>
<dbReference type="WBParaSite" id="ES5_v2.g26049.t1">
    <property type="protein sequence ID" value="ES5_v2.g26049.t1"/>
    <property type="gene ID" value="ES5_v2.g26049"/>
</dbReference>
<accession>A0AC34G8L0</accession>